<dbReference type="GO" id="GO:0015035">
    <property type="term" value="F:protein-disulfide reductase activity"/>
    <property type="evidence" value="ECO:0007669"/>
    <property type="project" value="InterPro"/>
</dbReference>
<evidence type="ECO:0000259" key="6">
    <source>
        <dbReference type="PROSITE" id="PS51352"/>
    </source>
</evidence>
<accession>A0A8K0H4D6</accession>
<dbReference type="Gene3D" id="3.40.30.10">
    <property type="entry name" value="Glutaredoxin"/>
    <property type="match status" value="1"/>
</dbReference>
<dbReference type="PROSITE" id="PS00194">
    <property type="entry name" value="THIOREDOXIN_1"/>
    <property type="match status" value="1"/>
</dbReference>
<dbReference type="InterPro" id="IPR005746">
    <property type="entry name" value="Thioredoxin"/>
</dbReference>
<dbReference type="FunFam" id="3.40.30.10:FF:000001">
    <property type="entry name" value="Thioredoxin"/>
    <property type="match status" value="1"/>
</dbReference>
<keyword evidence="5" id="KW-0676">Redox-active center</keyword>
<evidence type="ECO:0000313" key="8">
    <source>
        <dbReference type="Proteomes" id="UP000796880"/>
    </source>
</evidence>
<keyword evidence="8" id="KW-1185">Reference proteome</keyword>
<dbReference type="PANTHER" id="PTHR45663">
    <property type="entry name" value="GEO12009P1"/>
    <property type="match status" value="1"/>
</dbReference>
<sequence>MAVSVSAFTIPSLSSDRTTRLAAAASSSSFSSTLSSSSSLQFPVQLRPVRIGSKGISAPSWPRILPVVQATKQTFSNLDDLLAKADKPVLVDFYATWCGPCQLMAPILNEVSTSLKDKIQVVKIDTEKYPSIADKYRIEALPTFIIFKDGVPCDRFEGAFSADKLIQRIEDALKAKQ</sequence>
<dbReference type="GO" id="GO:0005737">
    <property type="term" value="C:cytoplasm"/>
    <property type="evidence" value="ECO:0007669"/>
    <property type="project" value="TreeGrafter"/>
</dbReference>
<evidence type="ECO:0000256" key="5">
    <source>
        <dbReference type="ARBA" id="ARBA00023284"/>
    </source>
</evidence>
<dbReference type="SUPFAM" id="SSF52833">
    <property type="entry name" value="Thioredoxin-like"/>
    <property type="match status" value="1"/>
</dbReference>
<dbReference type="InterPro" id="IPR013766">
    <property type="entry name" value="Thioredoxin_domain"/>
</dbReference>
<name>A0A8K0H4D6_9ROSA</name>
<keyword evidence="3" id="KW-0249">Electron transport</keyword>
<dbReference type="EMBL" id="VOIH02000005">
    <property type="protein sequence ID" value="KAF3445496.1"/>
    <property type="molecule type" value="Genomic_DNA"/>
</dbReference>
<evidence type="ECO:0000256" key="4">
    <source>
        <dbReference type="ARBA" id="ARBA00023157"/>
    </source>
</evidence>
<dbReference type="GO" id="GO:0008047">
    <property type="term" value="F:enzyme activator activity"/>
    <property type="evidence" value="ECO:0007669"/>
    <property type="project" value="UniProtKB-ARBA"/>
</dbReference>
<dbReference type="OrthoDB" id="2121326at2759"/>
<dbReference type="Proteomes" id="UP000796880">
    <property type="component" value="Unassembled WGS sequence"/>
</dbReference>
<dbReference type="InterPro" id="IPR036249">
    <property type="entry name" value="Thioredoxin-like_sf"/>
</dbReference>
<dbReference type="PROSITE" id="PS51352">
    <property type="entry name" value="THIOREDOXIN_2"/>
    <property type="match status" value="1"/>
</dbReference>
<dbReference type="Pfam" id="PF00085">
    <property type="entry name" value="Thioredoxin"/>
    <property type="match status" value="1"/>
</dbReference>
<dbReference type="PRINTS" id="PR00421">
    <property type="entry name" value="THIOREDOXIN"/>
</dbReference>
<dbReference type="PANTHER" id="PTHR45663:SF15">
    <property type="entry name" value="THIOREDOXIN Y1, CHLOROPLASTIC"/>
    <property type="match status" value="1"/>
</dbReference>
<dbReference type="NCBIfam" id="TIGR01068">
    <property type="entry name" value="thioredoxin"/>
    <property type="match status" value="1"/>
</dbReference>
<dbReference type="AlphaFoldDB" id="A0A8K0H4D6"/>
<evidence type="ECO:0000313" key="7">
    <source>
        <dbReference type="EMBL" id="KAF3445496.1"/>
    </source>
</evidence>
<dbReference type="CDD" id="cd02947">
    <property type="entry name" value="TRX_family"/>
    <property type="match status" value="1"/>
</dbReference>
<evidence type="ECO:0000256" key="2">
    <source>
        <dbReference type="ARBA" id="ARBA00022946"/>
    </source>
</evidence>
<feature type="domain" description="Thioredoxin" evidence="6">
    <location>
        <begin position="52"/>
        <end position="174"/>
    </location>
</feature>
<comment type="caution">
    <text evidence="7">The sequence shown here is derived from an EMBL/GenBank/DDBJ whole genome shotgun (WGS) entry which is preliminary data.</text>
</comment>
<evidence type="ECO:0000256" key="1">
    <source>
        <dbReference type="ARBA" id="ARBA00022448"/>
    </source>
</evidence>
<dbReference type="InterPro" id="IPR017937">
    <property type="entry name" value="Thioredoxin_CS"/>
</dbReference>
<keyword evidence="1" id="KW-0813">Transport</keyword>
<evidence type="ECO:0000256" key="3">
    <source>
        <dbReference type="ARBA" id="ARBA00022982"/>
    </source>
</evidence>
<organism evidence="7 8">
    <name type="scientific">Rhamnella rubrinervis</name>
    <dbReference type="NCBI Taxonomy" id="2594499"/>
    <lineage>
        <taxon>Eukaryota</taxon>
        <taxon>Viridiplantae</taxon>
        <taxon>Streptophyta</taxon>
        <taxon>Embryophyta</taxon>
        <taxon>Tracheophyta</taxon>
        <taxon>Spermatophyta</taxon>
        <taxon>Magnoliopsida</taxon>
        <taxon>eudicotyledons</taxon>
        <taxon>Gunneridae</taxon>
        <taxon>Pentapetalae</taxon>
        <taxon>rosids</taxon>
        <taxon>fabids</taxon>
        <taxon>Rosales</taxon>
        <taxon>Rhamnaceae</taxon>
        <taxon>rhamnoid group</taxon>
        <taxon>Rhamneae</taxon>
        <taxon>Rhamnella</taxon>
    </lineage>
</organism>
<proteinExistence type="predicted"/>
<keyword evidence="4" id="KW-1015">Disulfide bond</keyword>
<reference evidence="7" key="1">
    <citation type="submission" date="2020-03" db="EMBL/GenBank/DDBJ databases">
        <title>A high-quality chromosome-level genome assembly of a woody plant with both climbing and erect habits, Rhamnella rubrinervis.</title>
        <authorList>
            <person name="Lu Z."/>
            <person name="Yang Y."/>
            <person name="Zhu X."/>
            <person name="Sun Y."/>
        </authorList>
    </citation>
    <scope>NUCLEOTIDE SEQUENCE</scope>
    <source>
        <strain evidence="7">BYM</strain>
        <tissue evidence="7">Leaf</tissue>
    </source>
</reference>
<protein>
    <recommendedName>
        <fullName evidence="6">Thioredoxin domain-containing protein</fullName>
    </recommendedName>
</protein>
<keyword evidence="2" id="KW-0809">Transit peptide</keyword>
<gene>
    <name evidence="7" type="ORF">FNV43_RR10672</name>
</gene>